<proteinExistence type="predicted"/>
<feature type="compositionally biased region" description="Basic and acidic residues" evidence="1">
    <location>
        <begin position="444"/>
        <end position="457"/>
    </location>
</feature>
<evidence type="ECO:0000256" key="1">
    <source>
        <dbReference type="SAM" id="MobiDB-lite"/>
    </source>
</evidence>
<name>A0A9Q1R2J0_9SOLA</name>
<feature type="compositionally biased region" description="Basic residues" evidence="1">
    <location>
        <begin position="33"/>
        <end position="42"/>
    </location>
</feature>
<feature type="region of interest" description="Disordered" evidence="1">
    <location>
        <begin position="573"/>
        <end position="602"/>
    </location>
</feature>
<sequence>MEKEELKWEQNEVQVEEEEVSLQVRSSKVTKKRINRKTKANGHAKFSPKITNGTEKFDLGDEQERSEEKLSDSNNGVKVEEEIEAIEESAQQIVVSNYEVEERTEISNLGDEQERSEEHISDFFNNRVEVEEGIEAKEESIQQIVVSKSDLGDEQERLEEHLSDSTNGVEVEEKIKPKEELVQQIVVSNNGVEVEEGTKKSDLGDEQERSEEHLSYSNNGFEEGTEKSNLGDEQERLEEHFSDSTNGVEVEEEIKPKEESVQQIVASNNGVEEENESKEESKQHLVTSTDGVEEGTKDKEGPFRSGHSIYYEKDEDSNFISTPSVKEKIELNGYLKSDNLSSSSAQPSRDLSEYHSIVRKSTAIDEIESAETDLINDSDIDVKDFDVENVIQKQNTHDLYCPNCKSCITRRVILRKRKRKIRISGDDVKRNKLEVVADSKVDARHAHATEDDVRDGADSSLDGTPPLAADDNQPDREPEIFRCLSCLSFFIPTGKGFKLFRFFGEKGNKVNIEGEQAPTTNKNWFTSTFALNKGKASSEQENGIGANAMKHDSGVLLPSDNLKDQSAKSLVIKDSAPPAHSSSEISREAGGNILGSQNQDAKMKGKMVIDTVGKSENATESQEGGSVLDIFEVETRNQPNASASSKEVQGNDKNDELLRTAGGIQVSNGNLVQESLPASNDRKDELLKTSGRSQVSIGNLVQDSVPASQQNGLNLLITSTKEESLTIEKSETHSKPEVAILNKGPDNEFLLSSVTTTFANGLDGNGKPIFLTEIPQEQEQHIEAMLPSESLVERNDNKFQSLVENSDKKFQLSSNDGGHHYEVSQHTITKTNIEIHSKQPLNVDQGALISSVKDALSIQDKPDNITNISVGAAANNIAAGNDTIINVEAGHGTTETASANLDTQIQEGQGTDAAEEYKIEIVKSIIFGGLAESITSLSVVSSATGGDTTTLNIFVLAMANLVGGLFIIFHNLWELKRDRYEQPSNQIMEKHVDRYREQLGRRENFTVHAVLVVLSYIIFGLVPPVIYGFSFRKSDDKELKIVAVAAASLVCILMLSTGKAYVQKAPKPYFKTISAYVILAFTVSGVSYAAGILFKRLMEKLGLFEPSSPVNLLLPEMPGTGAAWASL</sequence>
<dbReference type="EMBL" id="JAJAGQ010000018">
    <property type="protein sequence ID" value="KAJ8536988.1"/>
    <property type="molecule type" value="Genomic_DNA"/>
</dbReference>
<dbReference type="OrthoDB" id="1924921at2759"/>
<reference evidence="4" key="1">
    <citation type="journal article" date="2023" name="Proc. Natl. Acad. Sci. U.S.A.">
        <title>Genomic and structural basis for evolution of tropane alkaloid biosynthesis.</title>
        <authorList>
            <person name="Wanga Y.-J."/>
            <person name="Taina T."/>
            <person name="Yua J.-Y."/>
            <person name="Lia J."/>
            <person name="Xua B."/>
            <person name="Chenc J."/>
            <person name="D'Auriad J.C."/>
            <person name="Huanga J.-P."/>
            <person name="Huanga S.-X."/>
        </authorList>
    </citation>
    <scope>NUCLEOTIDE SEQUENCE [LARGE SCALE GENOMIC DNA]</scope>
    <source>
        <strain evidence="4">cv. KIB-2019</strain>
    </source>
</reference>
<keyword evidence="2" id="KW-1133">Transmembrane helix</keyword>
<keyword evidence="2" id="KW-0472">Membrane</keyword>
<evidence type="ECO:0000256" key="2">
    <source>
        <dbReference type="SAM" id="Phobius"/>
    </source>
</evidence>
<feature type="transmembrane region" description="Helical" evidence="2">
    <location>
        <begin position="1073"/>
        <end position="1094"/>
    </location>
</feature>
<feature type="region of interest" description="Disordered" evidence="1">
    <location>
        <begin position="33"/>
        <end position="77"/>
    </location>
</feature>
<accession>A0A9Q1R2J0</accession>
<feature type="transmembrane region" description="Helical" evidence="2">
    <location>
        <begin position="1005"/>
        <end position="1029"/>
    </location>
</feature>
<dbReference type="PANTHER" id="PTHR38937">
    <property type="entry name" value="MEMBRANE PROTEIN OF ER BODY-LIKE PROTEIN"/>
    <property type="match status" value="1"/>
</dbReference>
<organism evidence="3 4">
    <name type="scientific">Anisodus acutangulus</name>
    <dbReference type="NCBI Taxonomy" id="402998"/>
    <lineage>
        <taxon>Eukaryota</taxon>
        <taxon>Viridiplantae</taxon>
        <taxon>Streptophyta</taxon>
        <taxon>Embryophyta</taxon>
        <taxon>Tracheophyta</taxon>
        <taxon>Spermatophyta</taxon>
        <taxon>Magnoliopsida</taxon>
        <taxon>eudicotyledons</taxon>
        <taxon>Gunneridae</taxon>
        <taxon>Pentapetalae</taxon>
        <taxon>asterids</taxon>
        <taxon>lamiids</taxon>
        <taxon>Solanales</taxon>
        <taxon>Solanaceae</taxon>
        <taxon>Solanoideae</taxon>
        <taxon>Hyoscyameae</taxon>
        <taxon>Anisodus</taxon>
    </lineage>
</organism>
<dbReference type="PANTHER" id="PTHR38937:SF2">
    <property type="entry name" value="MEMBRANE PROTEIN OF ER BODY-LIKE PROTEIN ISOFORM X1"/>
    <property type="match status" value="1"/>
</dbReference>
<evidence type="ECO:0000313" key="4">
    <source>
        <dbReference type="Proteomes" id="UP001152561"/>
    </source>
</evidence>
<feature type="compositionally biased region" description="Basic and acidic residues" evidence="1">
    <location>
        <begin position="196"/>
        <end position="214"/>
    </location>
</feature>
<dbReference type="Proteomes" id="UP001152561">
    <property type="component" value="Unassembled WGS sequence"/>
</dbReference>
<feature type="compositionally biased region" description="Basic and acidic residues" evidence="1">
    <location>
        <begin position="55"/>
        <end position="71"/>
    </location>
</feature>
<feature type="transmembrane region" description="Helical" evidence="2">
    <location>
        <begin position="951"/>
        <end position="973"/>
    </location>
</feature>
<comment type="caution">
    <text evidence="3">The sequence shown here is derived from an EMBL/GenBank/DDBJ whole genome shotgun (WGS) entry which is preliminary data.</text>
</comment>
<evidence type="ECO:0008006" key="5">
    <source>
        <dbReference type="Google" id="ProtNLM"/>
    </source>
</evidence>
<dbReference type="AlphaFoldDB" id="A0A9Q1R2J0"/>
<protein>
    <recommendedName>
        <fullName evidence="5">Membrane protein of ER body-like protein</fullName>
    </recommendedName>
</protein>
<feature type="compositionally biased region" description="Basic and acidic residues" evidence="1">
    <location>
        <begin position="151"/>
        <end position="163"/>
    </location>
</feature>
<gene>
    <name evidence="3" type="ORF">K7X08_035389</name>
</gene>
<feature type="region of interest" description="Disordered" evidence="1">
    <location>
        <begin position="187"/>
        <end position="310"/>
    </location>
</feature>
<evidence type="ECO:0000313" key="3">
    <source>
        <dbReference type="EMBL" id="KAJ8536988.1"/>
    </source>
</evidence>
<dbReference type="InterPro" id="IPR052843">
    <property type="entry name" value="ER_body_metal_sequester"/>
</dbReference>
<feature type="compositionally biased region" description="Basic and acidic residues" evidence="1">
    <location>
        <begin position="224"/>
        <end position="242"/>
    </location>
</feature>
<feature type="region of interest" description="Disordered" evidence="1">
    <location>
        <begin position="151"/>
        <end position="171"/>
    </location>
</feature>
<keyword evidence="4" id="KW-1185">Reference proteome</keyword>
<feature type="region of interest" description="Disordered" evidence="1">
    <location>
        <begin position="444"/>
        <end position="475"/>
    </location>
</feature>
<keyword evidence="2" id="KW-0812">Transmembrane</keyword>
<feature type="transmembrane region" description="Helical" evidence="2">
    <location>
        <begin position="1041"/>
        <end position="1061"/>
    </location>
</feature>